<dbReference type="AlphaFoldDB" id="A0A914PRU7"/>
<dbReference type="Proteomes" id="UP000887578">
    <property type="component" value="Unplaced"/>
</dbReference>
<protein>
    <submittedName>
        <fullName evidence="2">Uncharacterized protein</fullName>
    </submittedName>
</protein>
<evidence type="ECO:0000313" key="1">
    <source>
        <dbReference type="Proteomes" id="UP000887578"/>
    </source>
</evidence>
<keyword evidence="1" id="KW-1185">Reference proteome</keyword>
<reference evidence="2" key="1">
    <citation type="submission" date="2022-11" db="UniProtKB">
        <authorList>
            <consortium name="WormBaseParasite"/>
        </authorList>
    </citation>
    <scope>IDENTIFICATION</scope>
</reference>
<sequence>MKLRSSKETSFSILLPTTRKRKAKENKLKEVPSKKTRFCDSYYRQNWSFRGSFIHYITQNPSSAKVYQKMIQSCKHFFIKNPIIIVPELYFLRKKGWCTQENRPSRHRLNDRSIYLNELSSKIWITDLLHVWGSTPNWSALTSFMPQIYQCDATDISIEKQMFSFNDLMVIASKCETLYLSNVVIMNNDEVVPETEEYCFENAVSLETLFKALPNVKTFEYDLPNNSLNIVTTKTVEELLKIPHFLSLDKFVMKDIPETFDIKSFYDHIKKNKKTKIDLGFPRQISDEYKTQLQTIVDEILETKNRDYKVPYIFLQG</sequence>
<evidence type="ECO:0000313" key="2">
    <source>
        <dbReference type="WBParaSite" id="PDA_v2.g21348.t1"/>
    </source>
</evidence>
<accession>A0A914PRU7</accession>
<organism evidence="1 2">
    <name type="scientific">Panagrolaimus davidi</name>
    <dbReference type="NCBI Taxonomy" id="227884"/>
    <lineage>
        <taxon>Eukaryota</taxon>
        <taxon>Metazoa</taxon>
        <taxon>Ecdysozoa</taxon>
        <taxon>Nematoda</taxon>
        <taxon>Chromadorea</taxon>
        <taxon>Rhabditida</taxon>
        <taxon>Tylenchina</taxon>
        <taxon>Panagrolaimomorpha</taxon>
        <taxon>Panagrolaimoidea</taxon>
        <taxon>Panagrolaimidae</taxon>
        <taxon>Panagrolaimus</taxon>
    </lineage>
</organism>
<dbReference type="WBParaSite" id="PDA_v2.g21348.t1">
    <property type="protein sequence ID" value="PDA_v2.g21348.t1"/>
    <property type="gene ID" value="PDA_v2.g21348"/>
</dbReference>
<name>A0A914PRU7_9BILA</name>
<proteinExistence type="predicted"/>